<dbReference type="GO" id="GO:0005576">
    <property type="term" value="C:extracellular region"/>
    <property type="evidence" value="ECO:0007669"/>
    <property type="project" value="UniProtKB-SubCell"/>
</dbReference>
<dbReference type="Proteomes" id="UP001168821">
    <property type="component" value="Unassembled WGS sequence"/>
</dbReference>
<evidence type="ECO:0000313" key="7">
    <source>
        <dbReference type="Proteomes" id="UP001168821"/>
    </source>
</evidence>
<dbReference type="AlphaFoldDB" id="A0AA38MI01"/>
<evidence type="ECO:0000256" key="4">
    <source>
        <dbReference type="SAM" id="SignalP"/>
    </source>
</evidence>
<evidence type="ECO:0000259" key="5">
    <source>
        <dbReference type="SMART" id="SM00737"/>
    </source>
</evidence>
<keyword evidence="7" id="KW-1185">Reference proteome</keyword>
<evidence type="ECO:0000313" key="6">
    <source>
        <dbReference type="EMBL" id="KAJ3656872.1"/>
    </source>
</evidence>
<keyword evidence="4" id="KW-0732">Signal</keyword>
<name>A0AA38MI01_9CUCU</name>
<dbReference type="FunFam" id="2.60.40.770:FF:000001">
    <property type="entry name" value="NPC intracellular cholesterol transporter 2"/>
    <property type="match status" value="1"/>
</dbReference>
<dbReference type="SUPFAM" id="SSF81296">
    <property type="entry name" value="E set domains"/>
    <property type="match status" value="1"/>
</dbReference>
<evidence type="ECO:0000256" key="2">
    <source>
        <dbReference type="ARBA" id="ARBA00006370"/>
    </source>
</evidence>
<gene>
    <name evidence="6" type="ORF">Zmor_015917</name>
</gene>
<organism evidence="6 7">
    <name type="scientific">Zophobas morio</name>
    <dbReference type="NCBI Taxonomy" id="2755281"/>
    <lineage>
        <taxon>Eukaryota</taxon>
        <taxon>Metazoa</taxon>
        <taxon>Ecdysozoa</taxon>
        <taxon>Arthropoda</taxon>
        <taxon>Hexapoda</taxon>
        <taxon>Insecta</taxon>
        <taxon>Pterygota</taxon>
        <taxon>Neoptera</taxon>
        <taxon>Endopterygota</taxon>
        <taxon>Coleoptera</taxon>
        <taxon>Polyphaga</taxon>
        <taxon>Cucujiformia</taxon>
        <taxon>Tenebrionidae</taxon>
        <taxon>Zophobas</taxon>
    </lineage>
</organism>
<reference evidence="6" key="1">
    <citation type="journal article" date="2023" name="G3 (Bethesda)">
        <title>Whole genome assemblies of Zophobas morio and Tenebrio molitor.</title>
        <authorList>
            <person name="Kaur S."/>
            <person name="Stinson S.A."/>
            <person name="diCenzo G.C."/>
        </authorList>
    </citation>
    <scope>NUCLEOTIDE SEQUENCE</scope>
    <source>
        <strain evidence="6">QUZm001</strain>
    </source>
</reference>
<evidence type="ECO:0000256" key="1">
    <source>
        <dbReference type="ARBA" id="ARBA00004613"/>
    </source>
</evidence>
<feature type="signal peptide" evidence="4">
    <location>
        <begin position="1"/>
        <end position="22"/>
    </location>
</feature>
<comment type="subcellular location">
    <subcellularLocation>
        <location evidence="1">Secreted</location>
    </subcellularLocation>
</comment>
<accession>A0AA38MI01</accession>
<dbReference type="InterPro" id="IPR014756">
    <property type="entry name" value="Ig_E-set"/>
</dbReference>
<protein>
    <recommendedName>
        <fullName evidence="5">MD-2-related lipid-recognition domain-containing protein</fullName>
    </recommendedName>
</protein>
<feature type="domain" description="MD-2-related lipid-recognition" evidence="5">
    <location>
        <begin position="25"/>
        <end position="151"/>
    </location>
</feature>
<comment type="caution">
    <text evidence="6">The sequence shown here is derived from an EMBL/GenBank/DDBJ whole genome shotgun (WGS) entry which is preliminary data.</text>
</comment>
<dbReference type="Pfam" id="PF02221">
    <property type="entry name" value="E1_DerP2_DerF2"/>
    <property type="match status" value="1"/>
</dbReference>
<feature type="chain" id="PRO_5041260987" description="MD-2-related lipid-recognition domain-containing protein" evidence="4">
    <location>
        <begin position="23"/>
        <end position="157"/>
    </location>
</feature>
<dbReference type="InterPro" id="IPR003172">
    <property type="entry name" value="ML_dom"/>
</dbReference>
<evidence type="ECO:0000256" key="3">
    <source>
        <dbReference type="ARBA" id="ARBA00022525"/>
    </source>
</evidence>
<dbReference type="EMBL" id="JALNTZ010000004">
    <property type="protein sequence ID" value="KAJ3656872.1"/>
    <property type="molecule type" value="Genomic_DNA"/>
</dbReference>
<dbReference type="Gene3D" id="2.60.40.770">
    <property type="match status" value="1"/>
</dbReference>
<proteinExistence type="inferred from homology"/>
<keyword evidence="3" id="KW-0964">Secreted</keyword>
<comment type="similarity">
    <text evidence="2">Belongs to the NPC2 family.</text>
</comment>
<dbReference type="SMART" id="SM00737">
    <property type="entry name" value="ML"/>
    <property type="match status" value="1"/>
</dbReference>
<sequence>MAFPKIVFAVIYVFSSSISVQATTVTPCTAVGDIPLPDNVEIENCVEPPCIFPINSTINIAMNFTSPRRLDRIVPQAIGETSNLVISLPLEQEDACDGIVNTECPLEAGQDVEYKSQLSVSSDFGEIQFALEFFLLDVDEDSFFECFRADMQIVQTY</sequence>